<sequence>MFLPGEINNKYVIDLETKKVSTYIDTMDIVWIQ</sequence>
<comment type="caution">
    <text evidence="1">The sequence shown here is derived from an EMBL/GenBank/DDBJ whole genome shotgun (WGS) entry which is preliminary data.</text>
</comment>
<name>A0A645IXY6_9ZZZZ</name>
<evidence type="ECO:0000313" key="1">
    <source>
        <dbReference type="EMBL" id="MPN56036.1"/>
    </source>
</evidence>
<dbReference type="EMBL" id="VSSQ01125941">
    <property type="protein sequence ID" value="MPN56036.1"/>
    <property type="molecule type" value="Genomic_DNA"/>
</dbReference>
<protein>
    <submittedName>
        <fullName evidence="1">Uncharacterized protein</fullName>
    </submittedName>
</protein>
<organism evidence="1">
    <name type="scientific">bioreactor metagenome</name>
    <dbReference type="NCBI Taxonomy" id="1076179"/>
    <lineage>
        <taxon>unclassified sequences</taxon>
        <taxon>metagenomes</taxon>
        <taxon>ecological metagenomes</taxon>
    </lineage>
</organism>
<gene>
    <name evidence="1" type="ORF">SDC9_203722</name>
</gene>
<dbReference type="AlphaFoldDB" id="A0A645IXY6"/>
<reference evidence="1" key="1">
    <citation type="submission" date="2019-08" db="EMBL/GenBank/DDBJ databases">
        <authorList>
            <person name="Kucharzyk K."/>
            <person name="Murdoch R.W."/>
            <person name="Higgins S."/>
            <person name="Loffler F."/>
        </authorList>
    </citation>
    <scope>NUCLEOTIDE SEQUENCE</scope>
</reference>
<proteinExistence type="predicted"/>
<accession>A0A645IXY6</accession>